<evidence type="ECO:0000256" key="3">
    <source>
        <dbReference type="ARBA" id="ARBA00022989"/>
    </source>
</evidence>
<evidence type="ECO:0000256" key="2">
    <source>
        <dbReference type="ARBA" id="ARBA00022692"/>
    </source>
</evidence>
<dbReference type="Gene3D" id="1.10.3720.10">
    <property type="entry name" value="MetI-like"/>
    <property type="match status" value="1"/>
</dbReference>
<feature type="transmembrane region" description="Helical" evidence="5">
    <location>
        <begin position="20"/>
        <end position="38"/>
    </location>
</feature>
<feature type="transmembrane region" description="Helical" evidence="5">
    <location>
        <begin position="272"/>
        <end position="293"/>
    </location>
</feature>
<dbReference type="Pfam" id="PF00528">
    <property type="entry name" value="BPD_transp_1"/>
    <property type="match status" value="1"/>
</dbReference>
<evidence type="ECO:0000256" key="1">
    <source>
        <dbReference type="ARBA" id="ARBA00004141"/>
    </source>
</evidence>
<feature type="transmembrane region" description="Helical" evidence="5">
    <location>
        <begin position="215"/>
        <end position="237"/>
    </location>
</feature>
<dbReference type="InterPro" id="IPR035906">
    <property type="entry name" value="MetI-like_sf"/>
</dbReference>
<dbReference type="CDD" id="cd06261">
    <property type="entry name" value="TM_PBP2"/>
    <property type="match status" value="1"/>
</dbReference>
<keyword evidence="3 5" id="KW-1133">Transmembrane helix</keyword>
<dbReference type="Proteomes" id="UP000236151">
    <property type="component" value="Unassembled WGS sequence"/>
</dbReference>
<name>A0A2K2F726_9CLOT</name>
<keyword evidence="8" id="KW-1185">Reference proteome</keyword>
<proteinExistence type="inferred from homology"/>
<dbReference type="AlphaFoldDB" id="A0A2K2F726"/>
<comment type="similarity">
    <text evidence="5">Belongs to the binding-protein-dependent transport system permease family.</text>
</comment>
<comment type="subcellular location">
    <subcellularLocation>
        <location evidence="5">Cell membrane</location>
        <topology evidence="5">Multi-pass membrane protein</topology>
    </subcellularLocation>
    <subcellularLocation>
        <location evidence="1">Membrane</location>
        <topology evidence="1">Multi-pass membrane protein</topology>
    </subcellularLocation>
</comment>
<sequence>MKERRSHRSRFLHNIIKYRWQYSMILPGIIMIILFNYMPMVGLQIAFKSYTVGNTIWNAPWVGFKNFWFLTDSEFWRIVGNTLSITVLRFITSLPAPIILALLISEVKREWFKRTVQTVSYLPHFVSWIVVAYIIDAFLSPNGGIVNQIIQFFGKDPIFFMGEIEWFRPIVVISAIWKETGWNSIIYLAAIASINPELYESAKIEGAGKLAQLRYITLPCLIPTIMLLFTLSIPSILSAGTDQIYPLMNNANLEVSMVLDTYILINGLQQGYYSMASAVGLLSSTIGLILVLCSNKLAKIISGEGLW</sequence>
<feature type="transmembrane region" description="Helical" evidence="5">
    <location>
        <begin position="78"/>
        <end position="104"/>
    </location>
</feature>
<feature type="domain" description="ABC transmembrane type-1" evidence="6">
    <location>
        <begin position="79"/>
        <end position="294"/>
    </location>
</feature>
<dbReference type="KEGG" id="cthd:CDO33_06390"/>
<comment type="caution">
    <text evidence="7">The sequence shown here is derived from an EMBL/GenBank/DDBJ whole genome shotgun (WGS) entry which is preliminary data.</text>
</comment>
<keyword evidence="5" id="KW-0813">Transport</keyword>
<dbReference type="GO" id="GO:0055085">
    <property type="term" value="P:transmembrane transport"/>
    <property type="evidence" value="ECO:0007669"/>
    <property type="project" value="InterPro"/>
</dbReference>
<dbReference type="SUPFAM" id="SSF161098">
    <property type="entry name" value="MetI-like"/>
    <property type="match status" value="1"/>
</dbReference>
<dbReference type="PROSITE" id="PS50928">
    <property type="entry name" value="ABC_TM1"/>
    <property type="match status" value="1"/>
</dbReference>
<accession>A0A2K2F726</accession>
<organism evidence="7 8">
    <name type="scientific">Clostridium thermosuccinogenes</name>
    <dbReference type="NCBI Taxonomy" id="84032"/>
    <lineage>
        <taxon>Bacteria</taxon>
        <taxon>Bacillati</taxon>
        <taxon>Bacillota</taxon>
        <taxon>Clostridia</taxon>
        <taxon>Eubacteriales</taxon>
        <taxon>Clostridiaceae</taxon>
        <taxon>Clostridium</taxon>
    </lineage>
</organism>
<dbReference type="PANTHER" id="PTHR43496:SF1">
    <property type="entry name" value="POLYGALACTURONAN_RHAMNOGALACTURONAN TRANSPORT SYSTEM PERMEASE PROTEIN YTEP"/>
    <property type="match status" value="1"/>
</dbReference>
<protein>
    <submittedName>
        <fullName evidence="7">Protein lplB</fullName>
    </submittedName>
</protein>
<dbReference type="EMBL" id="NIOJ01000101">
    <property type="protein sequence ID" value="PNT94587.1"/>
    <property type="molecule type" value="Genomic_DNA"/>
</dbReference>
<evidence type="ECO:0000256" key="5">
    <source>
        <dbReference type="RuleBase" id="RU363032"/>
    </source>
</evidence>
<dbReference type="InterPro" id="IPR000515">
    <property type="entry name" value="MetI-like"/>
</dbReference>
<evidence type="ECO:0000256" key="4">
    <source>
        <dbReference type="ARBA" id="ARBA00023136"/>
    </source>
</evidence>
<gene>
    <name evidence="7" type="ORF">CDQ84_18705</name>
</gene>
<dbReference type="GO" id="GO:0005886">
    <property type="term" value="C:plasma membrane"/>
    <property type="evidence" value="ECO:0007669"/>
    <property type="project" value="UniProtKB-SubCell"/>
</dbReference>
<dbReference type="PANTHER" id="PTHR43496">
    <property type="entry name" value="PROTEIN LPLB"/>
    <property type="match status" value="1"/>
</dbReference>
<evidence type="ECO:0000259" key="6">
    <source>
        <dbReference type="PROSITE" id="PS50928"/>
    </source>
</evidence>
<evidence type="ECO:0000313" key="7">
    <source>
        <dbReference type="EMBL" id="PNT94587.1"/>
    </source>
</evidence>
<keyword evidence="2 5" id="KW-0812">Transmembrane</keyword>
<keyword evidence="4 5" id="KW-0472">Membrane</keyword>
<reference evidence="7 8" key="1">
    <citation type="submission" date="2017-06" db="EMBL/GenBank/DDBJ databases">
        <title>Investigating the central metabolism of Clostridium thermosuccinogenes.</title>
        <authorList>
            <person name="Koendjbiharie J.G."/>
            <person name="van Kranenburg R."/>
        </authorList>
    </citation>
    <scope>NUCLEOTIDE SEQUENCE [LARGE SCALE GENOMIC DNA]</scope>
    <source>
        <strain evidence="7 8">DSM 5806</strain>
    </source>
</reference>
<evidence type="ECO:0000313" key="8">
    <source>
        <dbReference type="Proteomes" id="UP000236151"/>
    </source>
</evidence>
<dbReference type="OrthoDB" id="9778687at2"/>